<gene>
    <name evidence="1" type="ORF">NDU88_005341</name>
</gene>
<accession>A0AAV7MW00</accession>
<evidence type="ECO:0000313" key="1">
    <source>
        <dbReference type="EMBL" id="KAJ1107956.1"/>
    </source>
</evidence>
<keyword evidence="2" id="KW-1185">Reference proteome</keyword>
<organism evidence="1 2">
    <name type="scientific">Pleurodeles waltl</name>
    <name type="common">Iberian ribbed newt</name>
    <dbReference type="NCBI Taxonomy" id="8319"/>
    <lineage>
        <taxon>Eukaryota</taxon>
        <taxon>Metazoa</taxon>
        <taxon>Chordata</taxon>
        <taxon>Craniata</taxon>
        <taxon>Vertebrata</taxon>
        <taxon>Euteleostomi</taxon>
        <taxon>Amphibia</taxon>
        <taxon>Batrachia</taxon>
        <taxon>Caudata</taxon>
        <taxon>Salamandroidea</taxon>
        <taxon>Salamandridae</taxon>
        <taxon>Pleurodelinae</taxon>
        <taxon>Pleurodeles</taxon>
    </lineage>
</organism>
<comment type="caution">
    <text evidence="1">The sequence shown here is derived from an EMBL/GenBank/DDBJ whole genome shotgun (WGS) entry which is preliminary data.</text>
</comment>
<evidence type="ECO:0000313" key="2">
    <source>
        <dbReference type="Proteomes" id="UP001066276"/>
    </source>
</evidence>
<reference evidence="1" key="1">
    <citation type="journal article" date="2022" name="bioRxiv">
        <title>Sequencing and chromosome-scale assembly of the giantPleurodeles waltlgenome.</title>
        <authorList>
            <person name="Brown T."/>
            <person name="Elewa A."/>
            <person name="Iarovenko S."/>
            <person name="Subramanian E."/>
            <person name="Araus A.J."/>
            <person name="Petzold A."/>
            <person name="Susuki M."/>
            <person name="Suzuki K.-i.T."/>
            <person name="Hayashi T."/>
            <person name="Toyoda A."/>
            <person name="Oliveira C."/>
            <person name="Osipova E."/>
            <person name="Leigh N.D."/>
            <person name="Simon A."/>
            <person name="Yun M.H."/>
        </authorList>
    </citation>
    <scope>NUCLEOTIDE SEQUENCE</scope>
    <source>
        <strain evidence="1">20211129_DDA</strain>
        <tissue evidence="1">Liver</tissue>
    </source>
</reference>
<dbReference type="Proteomes" id="UP001066276">
    <property type="component" value="Chromosome 9"/>
</dbReference>
<dbReference type="EMBL" id="JANPWB010000013">
    <property type="protein sequence ID" value="KAJ1107956.1"/>
    <property type="molecule type" value="Genomic_DNA"/>
</dbReference>
<proteinExistence type="predicted"/>
<sequence>MRTRSQRLTVQGSQEAHVRKHKIKHRLARIWRGHASPEAWLEFALGASRAAGVILGLSWALSCVLLWIDGSSAPVWGLPVIVLAAVPGSSGCSTFDSFSVAVPVITTGRA</sequence>
<protein>
    <submittedName>
        <fullName evidence="1">Uncharacterized protein</fullName>
    </submittedName>
</protein>
<name>A0AAV7MW00_PLEWA</name>
<dbReference type="AlphaFoldDB" id="A0AAV7MW00"/>